<name>A0ABD0QUU7_CIRMR</name>
<feature type="non-terminal residue" evidence="1">
    <location>
        <position position="1"/>
    </location>
</feature>
<evidence type="ECO:0000313" key="2">
    <source>
        <dbReference type="Proteomes" id="UP001529510"/>
    </source>
</evidence>
<dbReference type="EMBL" id="JAMKFB020000007">
    <property type="protein sequence ID" value="KAL0189535.1"/>
    <property type="molecule type" value="Genomic_DNA"/>
</dbReference>
<dbReference type="PANTHER" id="PTHR13944:SF23">
    <property type="entry name" value="RHO GUANINE NUCLEOTIDE EXCHANGE FACTOR 18"/>
    <property type="match status" value="1"/>
</dbReference>
<gene>
    <name evidence="1" type="ORF">M9458_016634</name>
</gene>
<keyword evidence="2" id="KW-1185">Reference proteome</keyword>
<accession>A0ABD0QUU7</accession>
<sequence length="95" mass="10365">HNCCESVLVTLCSLGPDGSIHTLATKHLDFVQDLAFDMAQFLVSAVGQTNLLEEALLLDEHQIPLQECEKLDQSLSLALKHITLPPGWSLLGNNT</sequence>
<feature type="non-terminal residue" evidence="1">
    <location>
        <position position="95"/>
    </location>
</feature>
<proteinExistence type="predicted"/>
<reference evidence="1 2" key="1">
    <citation type="submission" date="2024-05" db="EMBL/GenBank/DDBJ databases">
        <title>Genome sequencing and assembly of Indian major carp, Cirrhinus mrigala (Hamilton, 1822).</title>
        <authorList>
            <person name="Mohindra V."/>
            <person name="Chowdhury L.M."/>
            <person name="Lal K."/>
            <person name="Jena J.K."/>
        </authorList>
    </citation>
    <scope>NUCLEOTIDE SEQUENCE [LARGE SCALE GENOMIC DNA]</scope>
    <source>
        <strain evidence="1">CM1030</strain>
        <tissue evidence="1">Blood</tissue>
    </source>
</reference>
<comment type="caution">
    <text evidence="1">The sequence shown here is derived from an EMBL/GenBank/DDBJ whole genome shotgun (WGS) entry which is preliminary data.</text>
</comment>
<protein>
    <submittedName>
        <fullName evidence="1">Uncharacterized protein</fullName>
    </submittedName>
</protein>
<evidence type="ECO:0000313" key="1">
    <source>
        <dbReference type="EMBL" id="KAL0189535.1"/>
    </source>
</evidence>
<dbReference type="InterPro" id="IPR051632">
    <property type="entry name" value="Rho_GEF"/>
</dbReference>
<dbReference type="PANTHER" id="PTHR13944">
    <property type="entry name" value="AGAP007712-PA"/>
    <property type="match status" value="1"/>
</dbReference>
<dbReference type="AlphaFoldDB" id="A0ABD0QUU7"/>
<dbReference type="Proteomes" id="UP001529510">
    <property type="component" value="Unassembled WGS sequence"/>
</dbReference>
<organism evidence="1 2">
    <name type="scientific">Cirrhinus mrigala</name>
    <name type="common">Mrigala</name>
    <dbReference type="NCBI Taxonomy" id="683832"/>
    <lineage>
        <taxon>Eukaryota</taxon>
        <taxon>Metazoa</taxon>
        <taxon>Chordata</taxon>
        <taxon>Craniata</taxon>
        <taxon>Vertebrata</taxon>
        <taxon>Euteleostomi</taxon>
        <taxon>Actinopterygii</taxon>
        <taxon>Neopterygii</taxon>
        <taxon>Teleostei</taxon>
        <taxon>Ostariophysi</taxon>
        <taxon>Cypriniformes</taxon>
        <taxon>Cyprinidae</taxon>
        <taxon>Labeoninae</taxon>
        <taxon>Labeonini</taxon>
        <taxon>Cirrhinus</taxon>
    </lineage>
</organism>